<name>A0ABU2B7T8_9CORY</name>
<feature type="transmembrane region" description="Helical" evidence="1">
    <location>
        <begin position="77"/>
        <end position="106"/>
    </location>
</feature>
<accession>A0ABU2B7T8</accession>
<evidence type="ECO:0000313" key="2">
    <source>
        <dbReference type="EMBL" id="MDR7353848.1"/>
    </source>
</evidence>
<keyword evidence="3" id="KW-1185">Reference proteome</keyword>
<dbReference type="RefSeq" id="WP_277103784.1">
    <property type="nucleotide sequence ID" value="NZ_BAAAJS010000014.1"/>
</dbReference>
<organism evidence="2 3">
    <name type="scientific">Corynebacterium felinum</name>
    <dbReference type="NCBI Taxonomy" id="131318"/>
    <lineage>
        <taxon>Bacteria</taxon>
        <taxon>Bacillati</taxon>
        <taxon>Actinomycetota</taxon>
        <taxon>Actinomycetes</taxon>
        <taxon>Mycobacteriales</taxon>
        <taxon>Corynebacteriaceae</taxon>
        <taxon>Corynebacterium</taxon>
    </lineage>
</organism>
<keyword evidence="1" id="KW-0472">Membrane</keyword>
<gene>
    <name evidence="2" type="ORF">J2S37_000386</name>
</gene>
<dbReference type="Proteomes" id="UP001183619">
    <property type="component" value="Unassembled WGS sequence"/>
</dbReference>
<feature type="transmembrane region" description="Helical" evidence="1">
    <location>
        <begin position="122"/>
        <end position="139"/>
    </location>
</feature>
<sequence length="154" mass="15974">MKPTHLAALIGMAGFCAAATFIVVAQMYSYFPPVPTSVAITLWAMAGLCALLAVVVKGRIKDNRIGFDKSQLEPTRAANFLVMGKASAWTGAIFGGGYLGLAIYIIPRISMLTAAGEDTPKVIGALLGGFALSAAGLWLERACQAPPPTDAESA</sequence>
<evidence type="ECO:0008006" key="4">
    <source>
        <dbReference type="Google" id="ProtNLM"/>
    </source>
</evidence>
<keyword evidence="1" id="KW-1133">Transmembrane helix</keyword>
<evidence type="ECO:0000313" key="3">
    <source>
        <dbReference type="Proteomes" id="UP001183619"/>
    </source>
</evidence>
<keyword evidence="1" id="KW-0812">Transmembrane</keyword>
<protein>
    <recommendedName>
        <fullName evidence="4">DUF3180 domain-containing protein</fullName>
    </recommendedName>
</protein>
<feature type="transmembrane region" description="Helical" evidence="1">
    <location>
        <begin position="7"/>
        <end position="31"/>
    </location>
</feature>
<dbReference type="InterPro" id="IPR021517">
    <property type="entry name" value="DUF3180"/>
</dbReference>
<dbReference type="Pfam" id="PF11377">
    <property type="entry name" value="DUF3180"/>
    <property type="match status" value="1"/>
</dbReference>
<dbReference type="EMBL" id="JAVDYF010000001">
    <property type="protein sequence ID" value="MDR7353848.1"/>
    <property type="molecule type" value="Genomic_DNA"/>
</dbReference>
<proteinExistence type="predicted"/>
<comment type="caution">
    <text evidence="2">The sequence shown here is derived from an EMBL/GenBank/DDBJ whole genome shotgun (WGS) entry which is preliminary data.</text>
</comment>
<feature type="transmembrane region" description="Helical" evidence="1">
    <location>
        <begin position="37"/>
        <end position="56"/>
    </location>
</feature>
<reference evidence="2 3" key="1">
    <citation type="submission" date="2023-07" db="EMBL/GenBank/DDBJ databases">
        <title>Sequencing the genomes of 1000 actinobacteria strains.</title>
        <authorList>
            <person name="Klenk H.-P."/>
        </authorList>
    </citation>
    <scope>NUCLEOTIDE SEQUENCE [LARGE SCALE GENOMIC DNA]</scope>
    <source>
        <strain evidence="2 3">DSM 44508</strain>
    </source>
</reference>
<evidence type="ECO:0000256" key="1">
    <source>
        <dbReference type="SAM" id="Phobius"/>
    </source>
</evidence>